<sequence>MAFKILCPLYLQKTVMWSDVCFKFLCSIRKLWLYLLKKKGNLNSGLGYLLHVVSLFLDECL</sequence>
<comment type="caution">
    <text evidence="1">The sequence shown here is derived from an EMBL/GenBank/DDBJ whole genome shotgun (WGS) entry which is preliminary data.</text>
</comment>
<proteinExistence type="predicted"/>
<organism evidence="1 2">
    <name type="scientific">Ensete ventricosum</name>
    <name type="common">Abyssinian banana</name>
    <name type="synonym">Musa ensete</name>
    <dbReference type="NCBI Taxonomy" id="4639"/>
    <lineage>
        <taxon>Eukaryota</taxon>
        <taxon>Viridiplantae</taxon>
        <taxon>Streptophyta</taxon>
        <taxon>Embryophyta</taxon>
        <taxon>Tracheophyta</taxon>
        <taxon>Spermatophyta</taxon>
        <taxon>Magnoliopsida</taxon>
        <taxon>Liliopsida</taxon>
        <taxon>Zingiberales</taxon>
        <taxon>Musaceae</taxon>
        <taxon>Ensete</taxon>
    </lineage>
</organism>
<dbReference type="EMBL" id="AMZH03004531">
    <property type="protein sequence ID" value="RRT68927.1"/>
    <property type="molecule type" value="Genomic_DNA"/>
</dbReference>
<dbReference type="Proteomes" id="UP000287651">
    <property type="component" value="Unassembled WGS sequence"/>
</dbReference>
<accession>A0A426ZY60</accession>
<evidence type="ECO:0000313" key="2">
    <source>
        <dbReference type="Proteomes" id="UP000287651"/>
    </source>
</evidence>
<name>A0A426ZY60_ENSVE</name>
<protein>
    <submittedName>
        <fullName evidence="1">Uncharacterized protein</fullName>
    </submittedName>
</protein>
<gene>
    <name evidence="1" type="ORF">B296_00033671</name>
</gene>
<evidence type="ECO:0000313" key="1">
    <source>
        <dbReference type="EMBL" id="RRT68927.1"/>
    </source>
</evidence>
<reference evidence="1 2" key="1">
    <citation type="journal article" date="2014" name="Agronomy (Basel)">
        <title>A Draft Genome Sequence for Ensete ventricosum, the Drought-Tolerant Tree Against Hunger.</title>
        <authorList>
            <person name="Harrison J."/>
            <person name="Moore K.A."/>
            <person name="Paszkiewicz K."/>
            <person name="Jones T."/>
            <person name="Grant M."/>
            <person name="Ambacheew D."/>
            <person name="Muzemil S."/>
            <person name="Studholme D.J."/>
        </authorList>
    </citation>
    <scope>NUCLEOTIDE SEQUENCE [LARGE SCALE GENOMIC DNA]</scope>
</reference>
<dbReference type="AlphaFoldDB" id="A0A426ZY60"/>